<evidence type="ECO:0000313" key="13">
    <source>
        <dbReference type="Proteomes" id="UP000799437"/>
    </source>
</evidence>
<evidence type="ECO:0000256" key="4">
    <source>
        <dbReference type="ARBA" id="ARBA00022833"/>
    </source>
</evidence>
<dbReference type="OrthoDB" id="21557at2759"/>
<dbReference type="InterPro" id="IPR051078">
    <property type="entry name" value="SGF11"/>
</dbReference>
<dbReference type="PANTHER" id="PTHR46367">
    <property type="entry name" value="ATAXIN-7-LIKE PROTEIN 3"/>
    <property type="match status" value="1"/>
</dbReference>
<evidence type="ECO:0000256" key="2">
    <source>
        <dbReference type="ARBA" id="ARBA00022723"/>
    </source>
</evidence>
<dbReference type="PANTHER" id="PTHR46367:SF1">
    <property type="entry name" value="ATAXIN-7-LIKE PROTEIN 3"/>
    <property type="match status" value="1"/>
</dbReference>
<evidence type="ECO:0000313" key="12">
    <source>
        <dbReference type="EMBL" id="KAF2753325.1"/>
    </source>
</evidence>
<dbReference type="GO" id="GO:0000124">
    <property type="term" value="C:SAGA complex"/>
    <property type="evidence" value="ECO:0007669"/>
    <property type="project" value="TreeGrafter"/>
</dbReference>
<organism evidence="12 13">
    <name type="scientific">Pseudovirgaria hyperparasitica</name>
    <dbReference type="NCBI Taxonomy" id="470096"/>
    <lineage>
        <taxon>Eukaryota</taxon>
        <taxon>Fungi</taxon>
        <taxon>Dikarya</taxon>
        <taxon>Ascomycota</taxon>
        <taxon>Pezizomycotina</taxon>
        <taxon>Dothideomycetes</taxon>
        <taxon>Dothideomycetes incertae sedis</taxon>
        <taxon>Acrospermales</taxon>
        <taxon>Acrospermaceae</taxon>
        <taxon>Pseudovirgaria</taxon>
    </lineage>
</organism>
<dbReference type="GO" id="GO:0006357">
    <property type="term" value="P:regulation of transcription by RNA polymerase II"/>
    <property type="evidence" value="ECO:0007669"/>
    <property type="project" value="TreeGrafter"/>
</dbReference>
<feature type="region of interest" description="Disordered" evidence="11">
    <location>
        <begin position="244"/>
        <end position="386"/>
    </location>
</feature>
<dbReference type="GO" id="GO:0008270">
    <property type="term" value="F:zinc ion binding"/>
    <property type="evidence" value="ECO:0007669"/>
    <property type="project" value="UniProtKB-KW"/>
</dbReference>
<accession>A0A6A6VT48</accession>
<keyword evidence="4" id="KW-0862">Zinc</keyword>
<dbReference type="Pfam" id="PF08209">
    <property type="entry name" value="Sgf11"/>
    <property type="match status" value="1"/>
</dbReference>
<keyword evidence="3" id="KW-0863">Zinc-finger</keyword>
<name>A0A6A6VT48_9PEZI</name>
<keyword evidence="8" id="KW-0804">Transcription</keyword>
<dbReference type="GO" id="GO:0006325">
    <property type="term" value="P:chromatin organization"/>
    <property type="evidence" value="ECO:0007669"/>
    <property type="project" value="UniProtKB-KW"/>
</dbReference>
<keyword evidence="6" id="KW-0805">Transcription regulation</keyword>
<protein>
    <recommendedName>
        <fullName evidence="10">SAGA-associated factor 11</fullName>
    </recommendedName>
</protein>
<evidence type="ECO:0000256" key="9">
    <source>
        <dbReference type="ARBA" id="ARBA00023242"/>
    </source>
</evidence>
<dbReference type="AlphaFoldDB" id="A0A6A6VT48"/>
<feature type="compositionally biased region" description="Polar residues" evidence="11">
    <location>
        <begin position="247"/>
        <end position="257"/>
    </location>
</feature>
<evidence type="ECO:0000256" key="5">
    <source>
        <dbReference type="ARBA" id="ARBA00022853"/>
    </source>
</evidence>
<feature type="compositionally biased region" description="Polar residues" evidence="11">
    <location>
        <begin position="265"/>
        <end position="275"/>
    </location>
</feature>
<dbReference type="EMBL" id="ML996584">
    <property type="protein sequence ID" value="KAF2753325.1"/>
    <property type="molecule type" value="Genomic_DNA"/>
</dbReference>
<comment type="subcellular location">
    <subcellularLocation>
        <location evidence="1 10">Nucleus</location>
    </subcellularLocation>
</comment>
<sequence length="386" mass="42490">MDKEKISQLDPAAWSVVARNVLDDCFHNIIHDMVLEIHREEKVLRMQSAVVIAEDTARAQMPEPPVAPVKGAPPPTPNIRVETTGAIYENGKTFLRGNPLQTTPEVICPQCRLPRLQYPITGKGSREPDLSKEYCMFYPFVSKPGHDIYGNQFPTEQAKTKKERELIKQQQRAEKDNTPGSNDTGTPPATQSFTLNTGSKPISYIPWQTCPSCKRSLLITRFAQHLEKCLGISGRQSSRNAMAKLTGNGSVSGNTPLGSRMGTPQPGSQNNNGKRSPTKKGGADDDDDDDKETPVKKKKKSNYIKKADRERLAASGATTPGSTHQSDPKIKLKIAKPKSGDNGVKREREDGDGEVPRKKIKMQRSESIRTEKTEGDDEGSDDELGA</sequence>
<feature type="compositionally biased region" description="Polar residues" evidence="11">
    <location>
        <begin position="316"/>
        <end position="325"/>
    </location>
</feature>
<gene>
    <name evidence="12" type="ORF">EJ05DRAFT_211256</name>
</gene>
<feature type="compositionally biased region" description="Polar residues" evidence="11">
    <location>
        <begin position="178"/>
        <end position="197"/>
    </location>
</feature>
<evidence type="ECO:0000256" key="1">
    <source>
        <dbReference type="ARBA" id="ARBA00004123"/>
    </source>
</evidence>
<feature type="compositionally biased region" description="Acidic residues" evidence="11">
    <location>
        <begin position="374"/>
        <end position="386"/>
    </location>
</feature>
<evidence type="ECO:0000256" key="10">
    <source>
        <dbReference type="RuleBase" id="RU261113"/>
    </source>
</evidence>
<keyword evidence="9" id="KW-0539">Nucleus</keyword>
<evidence type="ECO:0000256" key="6">
    <source>
        <dbReference type="ARBA" id="ARBA00023015"/>
    </source>
</evidence>
<feature type="compositionally biased region" description="Basic and acidic residues" evidence="11">
    <location>
        <begin position="158"/>
        <end position="177"/>
    </location>
</feature>
<proteinExistence type="inferred from homology"/>
<dbReference type="RefSeq" id="XP_033595776.1">
    <property type="nucleotide sequence ID" value="XM_033739816.1"/>
</dbReference>
<reference evidence="12" key="1">
    <citation type="journal article" date="2020" name="Stud. Mycol.">
        <title>101 Dothideomycetes genomes: a test case for predicting lifestyles and emergence of pathogens.</title>
        <authorList>
            <person name="Haridas S."/>
            <person name="Albert R."/>
            <person name="Binder M."/>
            <person name="Bloem J."/>
            <person name="Labutti K."/>
            <person name="Salamov A."/>
            <person name="Andreopoulos B."/>
            <person name="Baker S."/>
            <person name="Barry K."/>
            <person name="Bills G."/>
            <person name="Bluhm B."/>
            <person name="Cannon C."/>
            <person name="Castanera R."/>
            <person name="Culley D."/>
            <person name="Daum C."/>
            <person name="Ezra D."/>
            <person name="Gonzalez J."/>
            <person name="Henrissat B."/>
            <person name="Kuo A."/>
            <person name="Liang C."/>
            <person name="Lipzen A."/>
            <person name="Lutzoni F."/>
            <person name="Magnuson J."/>
            <person name="Mondo S."/>
            <person name="Nolan M."/>
            <person name="Ohm R."/>
            <person name="Pangilinan J."/>
            <person name="Park H.-J."/>
            <person name="Ramirez L."/>
            <person name="Alfaro M."/>
            <person name="Sun H."/>
            <person name="Tritt A."/>
            <person name="Yoshinaga Y."/>
            <person name="Zwiers L.-H."/>
            <person name="Turgeon B."/>
            <person name="Goodwin S."/>
            <person name="Spatafora J."/>
            <person name="Crous P."/>
            <person name="Grigoriev I."/>
        </authorList>
    </citation>
    <scope>NUCLEOTIDE SEQUENCE</scope>
    <source>
        <strain evidence="12">CBS 121739</strain>
    </source>
</reference>
<feature type="compositionally biased region" description="Basic and acidic residues" evidence="11">
    <location>
        <begin position="343"/>
        <end position="373"/>
    </location>
</feature>
<dbReference type="GeneID" id="54480870"/>
<keyword evidence="2" id="KW-0479">Metal-binding</keyword>
<dbReference type="Proteomes" id="UP000799437">
    <property type="component" value="Unassembled WGS sequence"/>
</dbReference>
<keyword evidence="13" id="KW-1185">Reference proteome</keyword>
<keyword evidence="7 10" id="KW-0010">Activator</keyword>
<evidence type="ECO:0000256" key="8">
    <source>
        <dbReference type="ARBA" id="ARBA00023163"/>
    </source>
</evidence>
<feature type="region of interest" description="Disordered" evidence="11">
    <location>
        <begin position="149"/>
        <end position="197"/>
    </location>
</feature>
<dbReference type="GO" id="GO:0071819">
    <property type="term" value="C:DUBm complex"/>
    <property type="evidence" value="ECO:0007669"/>
    <property type="project" value="TreeGrafter"/>
</dbReference>
<comment type="similarity">
    <text evidence="10">Belongs to the SGF11 family.</text>
</comment>
<dbReference type="InterPro" id="IPR013246">
    <property type="entry name" value="SAGA_su_Sgf11"/>
</dbReference>
<evidence type="ECO:0000256" key="7">
    <source>
        <dbReference type="ARBA" id="ARBA00023159"/>
    </source>
</evidence>
<dbReference type="GO" id="GO:0003713">
    <property type="term" value="F:transcription coactivator activity"/>
    <property type="evidence" value="ECO:0007669"/>
    <property type="project" value="TreeGrafter"/>
</dbReference>
<evidence type="ECO:0000256" key="11">
    <source>
        <dbReference type="SAM" id="MobiDB-lite"/>
    </source>
</evidence>
<dbReference type="Gene3D" id="3.30.160.60">
    <property type="entry name" value="Classic Zinc Finger"/>
    <property type="match status" value="1"/>
</dbReference>
<keyword evidence="5" id="KW-0156">Chromatin regulator</keyword>
<evidence type="ECO:0000256" key="3">
    <source>
        <dbReference type="ARBA" id="ARBA00022771"/>
    </source>
</evidence>